<dbReference type="InterPro" id="IPR011639">
    <property type="entry name" value="MethylTrfase_TaqI-like_dom"/>
</dbReference>
<keyword evidence="5" id="KW-0680">Restriction system</keyword>
<evidence type="ECO:0000256" key="7">
    <source>
        <dbReference type="PROSITE-ProRule" id="PRU01016"/>
    </source>
</evidence>
<keyword evidence="2 7" id="KW-0489">Methyltransferase</keyword>
<keyword evidence="3 7" id="KW-0808">Transferase</keyword>
<dbReference type="OrthoDB" id="32195at2"/>
<dbReference type="CDD" id="cd02440">
    <property type="entry name" value="AdoMet_MTases"/>
    <property type="match status" value="1"/>
</dbReference>
<feature type="active site" evidence="7">
    <location>
        <position position="116"/>
    </location>
</feature>
<dbReference type="PROSITE" id="PS00092">
    <property type="entry name" value="N6_MTASE"/>
    <property type="match status" value="1"/>
</dbReference>
<evidence type="ECO:0000313" key="10">
    <source>
        <dbReference type="Proteomes" id="UP000248314"/>
    </source>
</evidence>
<dbReference type="InterPro" id="IPR050390">
    <property type="entry name" value="C5-Methyltransferase"/>
</dbReference>
<name>A0A318HVV6_9BACT</name>
<evidence type="ECO:0000256" key="5">
    <source>
        <dbReference type="ARBA" id="ARBA00022747"/>
    </source>
</evidence>
<feature type="domain" description="Type II methyltransferase M.TaqI-like" evidence="8">
    <location>
        <begin position="557"/>
        <end position="646"/>
    </location>
</feature>
<dbReference type="PANTHER" id="PTHR10629:SF52">
    <property type="entry name" value="DNA (CYTOSINE-5)-METHYLTRANSFERASE 1"/>
    <property type="match status" value="1"/>
</dbReference>
<evidence type="ECO:0000313" key="9">
    <source>
        <dbReference type="EMBL" id="PXX22568.1"/>
    </source>
</evidence>
<reference evidence="9 10" key="1">
    <citation type="submission" date="2018-05" db="EMBL/GenBank/DDBJ databases">
        <title>Genomic Encyclopedia of Type Strains, Phase I: the one thousand microbial genomes (KMG-I) project.</title>
        <authorList>
            <person name="Kyrpides N."/>
        </authorList>
    </citation>
    <scope>NUCLEOTIDE SEQUENCE [LARGE SCALE GENOMIC DNA]</scope>
    <source>
        <strain evidence="9 10">DSM 15611</strain>
    </source>
</reference>
<dbReference type="SUPFAM" id="SSF53335">
    <property type="entry name" value="S-adenosyl-L-methionine-dependent methyltransferases"/>
    <property type="match status" value="2"/>
</dbReference>
<dbReference type="GO" id="GO:0003677">
    <property type="term" value="F:DNA binding"/>
    <property type="evidence" value="ECO:0007669"/>
    <property type="project" value="TreeGrafter"/>
</dbReference>
<dbReference type="Proteomes" id="UP000248314">
    <property type="component" value="Unassembled WGS sequence"/>
</dbReference>
<dbReference type="Pfam" id="PF07669">
    <property type="entry name" value="Eco57I"/>
    <property type="match status" value="1"/>
</dbReference>
<keyword evidence="4 7" id="KW-0949">S-adenosyl-L-methionine</keyword>
<gene>
    <name evidence="9" type="ORF">EJ73_01103</name>
</gene>
<dbReference type="EMBL" id="QJJX01000010">
    <property type="protein sequence ID" value="PXX22568.1"/>
    <property type="molecule type" value="Genomic_DNA"/>
</dbReference>
<dbReference type="PANTHER" id="PTHR10629">
    <property type="entry name" value="CYTOSINE-SPECIFIC METHYLTRANSFERASE"/>
    <property type="match status" value="1"/>
</dbReference>
<evidence type="ECO:0000256" key="4">
    <source>
        <dbReference type="ARBA" id="ARBA00022691"/>
    </source>
</evidence>
<keyword evidence="10" id="KW-1185">Reference proteome</keyword>
<dbReference type="RefSeq" id="WP_025817731.1">
    <property type="nucleotide sequence ID" value="NZ_BAIZ01000083.1"/>
</dbReference>
<dbReference type="GO" id="GO:0009007">
    <property type="term" value="F:site-specific DNA-methyltransferase (adenine-specific) activity"/>
    <property type="evidence" value="ECO:0007669"/>
    <property type="project" value="UniProtKB-EC"/>
</dbReference>
<dbReference type="AlphaFoldDB" id="A0A318HVV6"/>
<comment type="similarity">
    <text evidence="7">Belongs to the class I-like SAM-binding methyltransferase superfamily. C5-methyltransferase family.</text>
</comment>
<dbReference type="GO" id="GO:0009307">
    <property type="term" value="P:DNA restriction-modification system"/>
    <property type="evidence" value="ECO:0007669"/>
    <property type="project" value="UniProtKB-KW"/>
</dbReference>
<dbReference type="GO" id="GO:0044027">
    <property type="term" value="P:negative regulation of gene expression via chromosomal CpG island methylation"/>
    <property type="evidence" value="ECO:0007669"/>
    <property type="project" value="TreeGrafter"/>
</dbReference>
<comment type="catalytic activity">
    <reaction evidence="6">
        <text>a 2'-deoxycytidine in DNA + S-adenosyl-L-methionine = a 5-methyl-2'-deoxycytidine in DNA + S-adenosyl-L-homocysteine + H(+)</text>
        <dbReference type="Rhea" id="RHEA:13681"/>
        <dbReference type="Rhea" id="RHEA-COMP:11369"/>
        <dbReference type="Rhea" id="RHEA-COMP:11370"/>
        <dbReference type="ChEBI" id="CHEBI:15378"/>
        <dbReference type="ChEBI" id="CHEBI:57856"/>
        <dbReference type="ChEBI" id="CHEBI:59789"/>
        <dbReference type="ChEBI" id="CHEBI:85452"/>
        <dbReference type="ChEBI" id="CHEBI:85454"/>
        <dbReference type="EC" id="2.1.1.37"/>
    </reaction>
</comment>
<dbReference type="InterPro" id="IPR018117">
    <property type="entry name" value="C5_DNA_meth_AS"/>
</dbReference>
<comment type="caution">
    <text evidence="9">The sequence shown here is derived from an EMBL/GenBank/DDBJ whole genome shotgun (WGS) entry which is preliminary data.</text>
</comment>
<organism evidence="9 10">
    <name type="scientific">Hoylesella shahii DSM 15611 = JCM 12083</name>
    <dbReference type="NCBI Taxonomy" id="1122991"/>
    <lineage>
        <taxon>Bacteria</taxon>
        <taxon>Pseudomonadati</taxon>
        <taxon>Bacteroidota</taxon>
        <taxon>Bacteroidia</taxon>
        <taxon>Bacteroidales</taxon>
        <taxon>Prevotellaceae</taxon>
        <taxon>Hoylesella</taxon>
    </lineage>
</organism>
<sequence length="856" mass="98132">MTQSKAYKLPEEIEEAIVAESRSSYGLHTYASLFSSAGVGCYGFKEEGFYCVATVELLEKRLKIQSYNNKCVYKSGYICGDMTTQETKDKVFTELEMWEKGFHVTDLDVLIATPPCQGMSVANHKKKKDEIIRNSLVVESIKMVHQIKPKFFIFENVRAFLTSVCTDVDGNAKSIKEAIELNLGGLYNILYKVVNFKDYGNPSSRTRTLVIGVRKDIKEITPCDVFPDKQPERTLRQVIGHLPSLKKMGEISENDIYHNFRKYNPKMEAWISEIKEGQSAFDNTDINRIPHTVKNGVVVYNAQKNGDKYTRQYWDKVAPCIHTRNDIMASQNTVHPVDNRVFSIREVMLMMSVPESFNWSDIPFEKLNALTPKEKEAFLKKEEMNIRQTLGEAVPTIIFRQIANKIRRVLCKPTLTEQDAKGIIERRKLTDIDNLLKFIKTSNSYKFAELSKIAELANAQREDNAAYYTRQDTCFTMVSKLPEAKEYAILNILEPSVGVGNFLPTLIHKYADVPQVNIDVVDIDEKSIAILQVLVDKIYVPQNIHINYIVADSLLYDFRKKYDIVIGNPPYIKITKDKKLLALYKQQVQNKDTNNIFAFFIEKMMSVGDIVSLIVPKSLINAPEFNQTRALMKEKRIAHIIDFGEKGFKGVKIETISFILDTRKVPNMTTIESYITEDVRCCSQEYITDNKFPYWLIYRDSNFDKIANEMNFNVFKAYRDRVITKARTKESGRIRVLKSRNIGNNKIVNIADYDSYIDDLDGLDVAKYMNQECILLPNLTYNPRACFMPSNCIADGSVAILTTIDPSVNITEDDLAFYATDEFSNFYSVARNRGTRSLNIDNNSVFFFGTLKQHNI</sequence>
<evidence type="ECO:0000256" key="3">
    <source>
        <dbReference type="ARBA" id="ARBA00022679"/>
    </source>
</evidence>
<accession>A0A318HVV6</accession>
<dbReference type="EC" id="2.1.1.37" evidence="1"/>
<evidence type="ECO:0000259" key="8">
    <source>
        <dbReference type="Pfam" id="PF07669"/>
    </source>
</evidence>
<evidence type="ECO:0000256" key="6">
    <source>
        <dbReference type="ARBA" id="ARBA00047422"/>
    </source>
</evidence>
<dbReference type="PRINTS" id="PR00105">
    <property type="entry name" value="C5METTRFRASE"/>
</dbReference>
<evidence type="ECO:0000256" key="2">
    <source>
        <dbReference type="ARBA" id="ARBA00022603"/>
    </source>
</evidence>
<dbReference type="InterPro" id="IPR001525">
    <property type="entry name" value="C5_MeTfrase"/>
</dbReference>
<dbReference type="InterPro" id="IPR029063">
    <property type="entry name" value="SAM-dependent_MTases_sf"/>
</dbReference>
<dbReference type="InterPro" id="IPR002052">
    <property type="entry name" value="DNA_methylase_N6_adenine_CS"/>
</dbReference>
<dbReference type="PROSITE" id="PS51679">
    <property type="entry name" value="SAM_MT_C5"/>
    <property type="match status" value="1"/>
</dbReference>
<proteinExistence type="inferred from homology"/>
<dbReference type="Pfam" id="PF00145">
    <property type="entry name" value="DNA_methylase"/>
    <property type="match status" value="1"/>
</dbReference>
<dbReference type="STRING" id="1122991.GCA_000613445_00181"/>
<dbReference type="Gene3D" id="3.40.50.150">
    <property type="entry name" value="Vaccinia Virus protein VP39"/>
    <property type="match status" value="2"/>
</dbReference>
<dbReference type="PROSITE" id="PS00094">
    <property type="entry name" value="C5_MTASE_1"/>
    <property type="match status" value="1"/>
</dbReference>
<evidence type="ECO:0000256" key="1">
    <source>
        <dbReference type="ARBA" id="ARBA00011975"/>
    </source>
</evidence>
<dbReference type="GO" id="GO:0003886">
    <property type="term" value="F:DNA (cytosine-5-)-methyltransferase activity"/>
    <property type="evidence" value="ECO:0007669"/>
    <property type="project" value="UniProtKB-EC"/>
</dbReference>
<dbReference type="GO" id="GO:0032259">
    <property type="term" value="P:methylation"/>
    <property type="evidence" value="ECO:0007669"/>
    <property type="project" value="UniProtKB-KW"/>
</dbReference>
<protein>
    <recommendedName>
        <fullName evidence="1">DNA (cytosine-5-)-methyltransferase</fullName>
        <ecNumber evidence="1">2.1.1.37</ecNumber>
    </recommendedName>
</protein>
<dbReference type="Gene3D" id="3.90.120.10">
    <property type="entry name" value="DNA Methylase, subunit A, domain 2"/>
    <property type="match status" value="1"/>
</dbReference>